<comment type="similarity">
    <text evidence="2 14 15">Belongs to the TonB-dependent receptor family.</text>
</comment>
<evidence type="ECO:0000313" key="18">
    <source>
        <dbReference type="Proteomes" id="UP000292639"/>
    </source>
</evidence>
<keyword evidence="5" id="KW-0410">Iron transport</keyword>
<comment type="subcellular location">
    <subcellularLocation>
        <location evidence="1 14">Cell outer membrane</location>
        <topology evidence="1 14">Multi-pass membrane protein</topology>
    </subcellularLocation>
</comment>
<evidence type="ECO:0000256" key="8">
    <source>
        <dbReference type="ARBA" id="ARBA00023004"/>
    </source>
</evidence>
<dbReference type="GO" id="GO:0015891">
    <property type="term" value="P:siderophore transport"/>
    <property type="evidence" value="ECO:0007669"/>
    <property type="project" value="InterPro"/>
</dbReference>
<dbReference type="InterPro" id="IPR000531">
    <property type="entry name" value="Beta-barrel_TonB"/>
</dbReference>
<dbReference type="GO" id="GO:0015344">
    <property type="term" value="F:siderophore uptake transmembrane transporter activity"/>
    <property type="evidence" value="ECO:0007669"/>
    <property type="project" value="TreeGrafter"/>
</dbReference>
<dbReference type="Gene3D" id="2.170.130.10">
    <property type="entry name" value="TonB-dependent receptor, plug domain"/>
    <property type="match status" value="1"/>
</dbReference>
<sequence>MRRRIKILISPYGFSHFVRYLKGQHRTGTPSMPIPMNLRPLALSVALVLTGLPAVAATQTYDMPSAPLGQTLAQIASNAGLILVVSPGLVANIRSSPVQGDLSPEQALRQAIGDHPIQLQKNANGSYVALAKGEDSALNLATIDISGSDLQGRLMTEGSGSYSTGAVSAGGKAPQALRDIPQSISVLTRQNIEDQGITNMEQALDKLTGITVVGGNSVDTKFYSRGFEVTSVQTDGSAPGIRQQNYQSLPDMAIYDHVEVLRGSDGLFSGTGEPGGTLNLVRKKPLSYNQIKTATSVGSWDNYRQEVDVTGPLAFDGRLRVRGVFATEDRDYFYDTTNSRKETYYGVLEADLTPDTLLTLSGSHQWRKIKGYWDSGLPRYDTGEDIGLSRDTSLAADWSTANYATDEIFVKLEHTFNENWKVNGSYTRYSQDITHNIGQATGTIDSTTGQGSLFSRWGRDYSIDQDLYDANISGHLQAFGLEHEVLFGIDHQETRRGFESYRLGMANIAVDPRQNDIDDQPMGAMPGIYITFPAWNQRKSGAYATLRAQLAEPLKLIVGARYSDYNDNIFSVLPAYNLDYPTGGKDSGVITPFGGLVYTVNDQWSVYTSYSQIYTPQTTYLNSGHQSLKPMTGDTYELGSKAELFNKKANLSLAVYYTKRENEAMQLYSETVANTANPCCYEAAGKIVSKGIDVEITGELLPDWQIGAGYTFNINEQVKTSTASNRGKPLSTQTPKHLLKVFTSYRLPGGLDHWKVGLGANIQSRNYVSGTSSVKDTFGNTIDTSVPYNYEQPGYAVWNALLDYRIDNHWSTSLNVNNIFDKKYYRTVGSNSIDNWYGDPRNFTLTLRGTF</sequence>
<evidence type="ECO:0000256" key="1">
    <source>
        <dbReference type="ARBA" id="ARBA00004571"/>
    </source>
</evidence>
<keyword evidence="18" id="KW-1185">Reference proteome</keyword>
<dbReference type="NCBIfam" id="TIGR01783">
    <property type="entry name" value="TonB-siderophor"/>
    <property type="match status" value="1"/>
</dbReference>
<evidence type="ECO:0000256" key="6">
    <source>
        <dbReference type="ARBA" id="ARBA00022692"/>
    </source>
</evidence>
<dbReference type="EMBL" id="QJUP01000008">
    <property type="protein sequence ID" value="TBU97773.1"/>
    <property type="molecule type" value="Genomic_DNA"/>
</dbReference>
<evidence type="ECO:0000256" key="3">
    <source>
        <dbReference type="ARBA" id="ARBA00022448"/>
    </source>
</evidence>
<dbReference type="AlphaFoldDB" id="A0A4Q9RD00"/>
<dbReference type="PANTHER" id="PTHR32552">
    <property type="entry name" value="FERRICHROME IRON RECEPTOR-RELATED"/>
    <property type="match status" value="1"/>
</dbReference>
<dbReference type="FunFam" id="2.170.130.10:FF:000010">
    <property type="entry name" value="Ferripyoverdine receptor"/>
    <property type="match status" value="1"/>
</dbReference>
<keyword evidence="13 14" id="KW-0998">Cell outer membrane</keyword>
<dbReference type="SUPFAM" id="SSF56935">
    <property type="entry name" value="Porins"/>
    <property type="match status" value="1"/>
</dbReference>
<dbReference type="CDD" id="cd01347">
    <property type="entry name" value="ligand_gated_channel"/>
    <property type="match status" value="1"/>
</dbReference>
<dbReference type="Pfam" id="PF07715">
    <property type="entry name" value="Plug"/>
    <property type="match status" value="1"/>
</dbReference>
<evidence type="ECO:0000256" key="2">
    <source>
        <dbReference type="ARBA" id="ARBA00009810"/>
    </source>
</evidence>
<dbReference type="PROSITE" id="PS52016">
    <property type="entry name" value="TONB_DEPENDENT_REC_3"/>
    <property type="match status" value="1"/>
</dbReference>
<dbReference type="InterPro" id="IPR011662">
    <property type="entry name" value="Secretin/TonB_short_N"/>
</dbReference>
<evidence type="ECO:0000313" key="17">
    <source>
        <dbReference type="EMBL" id="TBU97773.1"/>
    </source>
</evidence>
<dbReference type="Gene3D" id="3.55.50.30">
    <property type="match status" value="1"/>
</dbReference>
<dbReference type="Gene3D" id="2.40.170.20">
    <property type="entry name" value="TonB-dependent receptor, beta-barrel domain"/>
    <property type="match status" value="1"/>
</dbReference>
<dbReference type="GO" id="GO:0038023">
    <property type="term" value="F:signaling receptor activity"/>
    <property type="evidence" value="ECO:0007669"/>
    <property type="project" value="InterPro"/>
</dbReference>
<feature type="domain" description="Secretin/TonB short N-terminal" evidence="16">
    <location>
        <begin position="81"/>
        <end position="132"/>
    </location>
</feature>
<protein>
    <submittedName>
        <fullName evidence="17">TonB-dependent siderophore receptor</fullName>
    </submittedName>
</protein>
<evidence type="ECO:0000256" key="10">
    <source>
        <dbReference type="ARBA" id="ARBA00023077"/>
    </source>
</evidence>
<keyword evidence="4 14" id="KW-1134">Transmembrane beta strand</keyword>
<evidence type="ECO:0000259" key="16">
    <source>
        <dbReference type="SMART" id="SM00965"/>
    </source>
</evidence>
<gene>
    <name evidence="17" type="ORF">DNJ96_07940</name>
</gene>
<keyword evidence="11 14" id="KW-0472">Membrane</keyword>
<evidence type="ECO:0000256" key="9">
    <source>
        <dbReference type="ARBA" id="ARBA00023065"/>
    </source>
</evidence>
<keyword evidence="12 17" id="KW-0675">Receptor</keyword>
<reference evidence="17 18" key="1">
    <citation type="submission" date="2018-06" db="EMBL/GenBank/DDBJ databases">
        <title>Three novel Pseudomonas species isolated from symptomatic oak.</title>
        <authorList>
            <person name="Bueno-Gonzalez V."/>
            <person name="Brady C."/>
        </authorList>
    </citation>
    <scope>NUCLEOTIDE SEQUENCE [LARGE SCALE GENOMIC DNA]</scope>
    <source>
        <strain evidence="17 18">P17C</strain>
    </source>
</reference>
<dbReference type="InterPro" id="IPR039426">
    <property type="entry name" value="TonB-dep_rcpt-like"/>
</dbReference>
<evidence type="ECO:0000256" key="5">
    <source>
        <dbReference type="ARBA" id="ARBA00022496"/>
    </source>
</evidence>
<evidence type="ECO:0000256" key="7">
    <source>
        <dbReference type="ARBA" id="ARBA00022729"/>
    </source>
</evidence>
<keyword evidence="9" id="KW-0406">Ion transport</keyword>
<dbReference type="SMART" id="SM00965">
    <property type="entry name" value="STN"/>
    <property type="match status" value="1"/>
</dbReference>
<organism evidence="17 18">
    <name type="scientific">Stutzerimonas kirkiae</name>
    <dbReference type="NCBI Taxonomy" id="2211392"/>
    <lineage>
        <taxon>Bacteria</taxon>
        <taxon>Pseudomonadati</taxon>
        <taxon>Pseudomonadota</taxon>
        <taxon>Gammaproteobacteria</taxon>
        <taxon>Pseudomonadales</taxon>
        <taxon>Pseudomonadaceae</taxon>
        <taxon>Stutzerimonas</taxon>
    </lineage>
</organism>
<keyword evidence="6 14" id="KW-0812">Transmembrane</keyword>
<dbReference type="InterPro" id="IPR036942">
    <property type="entry name" value="Beta-barrel_TonB_sf"/>
</dbReference>
<name>A0A4Q9RD00_9GAMM</name>
<comment type="caution">
    <text evidence="17">The sequence shown here is derived from an EMBL/GenBank/DDBJ whole genome shotgun (WGS) entry which is preliminary data.</text>
</comment>
<keyword evidence="3 14" id="KW-0813">Transport</keyword>
<dbReference type="InterPro" id="IPR010105">
    <property type="entry name" value="TonB_sidphr_rcpt"/>
</dbReference>
<evidence type="ECO:0000256" key="14">
    <source>
        <dbReference type="PROSITE-ProRule" id="PRU01360"/>
    </source>
</evidence>
<evidence type="ECO:0000256" key="15">
    <source>
        <dbReference type="RuleBase" id="RU003357"/>
    </source>
</evidence>
<keyword evidence="8" id="KW-0408">Iron</keyword>
<dbReference type="PANTHER" id="PTHR32552:SF74">
    <property type="entry name" value="HYDROXAMATE SIDEROPHORE RECEPTOR FHUE"/>
    <property type="match status" value="1"/>
</dbReference>
<evidence type="ECO:0000256" key="12">
    <source>
        <dbReference type="ARBA" id="ARBA00023170"/>
    </source>
</evidence>
<dbReference type="GO" id="GO:0009279">
    <property type="term" value="C:cell outer membrane"/>
    <property type="evidence" value="ECO:0007669"/>
    <property type="project" value="UniProtKB-SubCell"/>
</dbReference>
<dbReference type="Proteomes" id="UP000292639">
    <property type="component" value="Unassembled WGS sequence"/>
</dbReference>
<dbReference type="InterPro" id="IPR012910">
    <property type="entry name" value="Plug_dom"/>
</dbReference>
<accession>A0A4Q9RD00</accession>
<keyword evidence="7" id="KW-0732">Signal</keyword>
<dbReference type="Pfam" id="PF00593">
    <property type="entry name" value="TonB_dep_Rec_b-barrel"/>
    <property type="match status" value="1"/>
</dbReference>
<evidence type="ECO:0000256" key="11">
    <source>
        <dbReference type="ARBA" id="ARBA00023136"/>
    </source>
</evidence>
<keyword evidence="10 15" id="KW-0798">TonB box</keyword>
<proteinExistence type="inferred from homology"/>
<evidence type="ECO:0000256" key="13">
    <source>
        <dbReference type="ARBA" id="ARBA00023237"/>
    </source>
</evidence>
<dbReference type="InterPro" id="IPR037066">
    <property type="entry name" value="Plug_dom_sf"/>
</dbReference>
<evidence type="ECO:0000256" key="4">
    <source>
        <dbReference type="ARBA" id="ARBA00022452"/>
    </source>
</evidence>